<sequence length="141" mass="16103">MENPWICLCICLLTGVLTSCTDALSCYECNVFVRTSRRQCEDPKGPLLKNNCVACMKVYTRSVMHNQWQQNVYNSFEARICMKSSEYAKSEGCYPVQTDGGYIIQCFCYTDYCNDATRQLVTWTSALVIISAFLFKKILCS</sequence>
<dbReference type="EMBL" id="JAEAOA010001052">
    <property type="protein sequence ID" value="KAK3584317.1"/>
    <property type="molecule type" value="Genomic_DNA"/>
</dbReference>
<dbReference type="Proteomes" id="UP001195483">
    <property type="component" value="Unassembled WGS sequence"/>
</dbReference>
<dbReference type="GO" id="GO:0032222">
    <property type="term" value="P:regulation of synaptic transmission, cholinergic"/>
    <property type="evidence" value="ECO:0007669"/>
    <property type="project" value="InterPro"/>
</dbReference>
<evidence type="ECO:0000256" key="1">
    <source>
        <dbReference type="ARBA" id="ARBA00022729"/>
    </source>
</evidence>
<reference evidence="4" key="2">
    <citation type="journal article" date="2021" name="Genome Biol. Evol.">
        <title>Developing a high-quality reference genome for a parasitic bivalve with doubly uniparental inheritance (Bivalvia: Unionida).</title>
        <authorList>
            <person name="Smith C.H."/>
        </authorList>
    </citation>
    <scope>NUCLEOTIDE SEQUENCE</scope>
    <source>
        <strain evidence="4">CHS0354</strain>
        <tissue evidence="4">Mantle</tissue>
    </source>
</reference>
<evidence type="ECO:0000256" key="3">
    <source>
        <dbReference type="SAM" id="SignalP"/>
    </source>
</evidence>
<dbReference type="Pfam" id="PF17064">
    <property type="entry name" value="QVR"/>
    <property type="match status" value="1"/>
</dbReference>
<evidence type="ECO:0000313" key="5">
    <source>
        <dbReference type="Proteomes" id="UP001195483"/>
    </source>
</evidence>
<protein>
    <recommendedName>
        <fullName evidence="6">Protein quiver</fullName>
    </recommendedName>
</protein>
<gene>
    <name evidence="4" type="ORF">CHS0354_017128</name>
</gene>
<organism evidence="4 5">
    <name type="scientific">Potamilus streckersoni</name>
    <dbReference type="NCBI Taxonomy" id="2493646"/>
    <lineage>
        <taxon>Eukaryota</taxon>
        <taxon>Metazoa</taxon>
        <taxon>Spiralia</taxon>
        <taxon>Lophotrochozoa</taxon>
        <taxon>Mollusca</taxon>
        <taxon>Bivalvia</taxon>
        <taxon>Autobranchia</taxon>
        <taxon>Heteroconchia</taxon>
        <taxon>Palaeoheterodonta</taxon>
        <taxon>Unionida</taxon>
        <taxon>Unionoidea</taxon>
        <taxon>Unionidae</taxon>
        <taxon>Ambleminae</taxon>
        <taxon>Lampsilini</taxon>
        <taxon>Potamilus</taxon>
    </lineage>
</organism>
<keyword evidence="2" id="KW-0325">Glycoprotein</keyword>
<feature type="chain" id="PRO_5042255760" description="Protein quiver" evidence="3">
    <location>
        <begin position="24"/>
        <end position="141"/>
    </location>
</feature>
<evidence type="ECO:0000256" key="2">
    <source>
        <dbReference type="ARBA" id="ARBA00023180"/>
    </source>
</evidence>
<feature type="signal peptide" evidence="3">
    <location>
        <begin position="1"/>
        <end position="23"/>
    </location>
</feature>
<evidence type="ECO:0008006" key="6">
    <source>
        <dbReference type="Google" id="ProtNLM"/>
    </source>
</evidence>
<accession>A0AAE0S2P7</accession>
<reference evidence="4" key="3">
    <citation type="submission" date="2023-05" db="EMBL/GenBank/DDBJ databases">
        <authorList>
            <person name="Smith C.H."/>
        </authorList>
    </citation>
    <scope>NUCLEOTIDE SEQUENCE</scope>
    <source>
        <strain evidence="4">CHS0354</strain>
        <tissue evidence="4">Mantle</tissue>
    </source>
</reference>
<comment type="caution">
    <text evidence="4">The sequence shown here is derived from an EMBL/GenBank/DDBJ whole genome shotgun (WGS) entry which is preliminary data.</text>
</comment>
<dbReference type="AlphaFoldDB" id="A0AAE0S2P7"/>
<dbReference type="InterPro" id="IPR031424">
    <property type="entry name" value="QVR-like"/>
</dbReference>
<dbReference type="GO" id="GO:0030431">
    <property type="term" value="P:sleep"/>
    <property type="evidence" value="ECO:0007669"/>
    <property type="project" value="InterPro"/>
</dbReference>
<evidence type="ECO:0000313" key="4">
    <source>
        <dbReference type="EMBL" id="KAK3584317.1"/>
    </source>
</evidence>
<reference evidence="4" key="1">
    <citation type="journal article" date="2021" name="Genome Biol. Evol.">
        <title>A High-Quality Reference Genome for a Parasitic Bivalve with Doubly Uniparental Inheritance (Bivalvia: Unionida).</title>
        <authorList>
            <person name="Smith C.H."/>
        </authorList>
    </citation>
    <scope>NUCLEOTIDE SEQUENCE</scope>
    <source>
        <strain evidence="4">CHS0354</strain>
    </source>
</reference>
<proteinExistence type="predicted"/>
<keyword evidence="1 3" id="KW-0732">Signal</keyword>
<keyword evidence="5" id="KW-1185">Reference proteome</keyword>
<name>A0AAE0S2P7_9BIVA</name>